<reference evidence="10" key="1">
    <citation type="journal article" date="2023" name="Science">
        <title>Genome structures resolve the early diversification of teleost fishes.</title>
        <authorList>
            <person name="Parey E."/>
            <person name="Louis A."/>
            <person name="Montfort J."/>
            <person name="Bouchez O."/>
            <person name="Roques C."/>
            <person name="Iampietro C."/>
            <person name="Lluch J."/>
            <person name="Castinel A."/>
            <person name="Donnadieu C."/>
            <person name="Desvignes T."/>
            <person name="Floi Bucao C."/>
            <person name="Jouanno E."/>
            <person name="Wen M."/>
            <person name="Mejri S."/>
            <person name="Dirks R."/>
            <person name="Jansen H."/>
            <person name="Henkel C."/>
            <person name="Chen W.J."/>
            <person name="Zahm M."/>
            <person name="Cabau C."/>
            <person name="Klopp C."/>
            <person name="Thompson A.W."/>
            <person name="Robinson-Rechavi M."/>
            <person name="Braasch I."/>
            <person name="Lecointre G."/>
            <person name="Bobe J."/>
            <person name="Postlethwait J.H."/>
            <person name="Berthelot C."/>
            <person name="Roest Crollius H."/>
            <person name="Guiguen Y."/>
        </authorList>
    </citation>
    <scope>NUCLEOTIDE SEQUENCE</scope>
    <source>
        <strain evidence="10">NC1722</strain>
    </source>
</reference>
<dbReference type="PANTHER" id="PTHR10338">
    <property type="entry name" value="INTER-ALPHA-TRYPSIN INHIBITOR HEAVY CHAIN FAMILY MEMBER"/>
    <property type="match status" value="1"/>
</dbReference>
<keyword evidence="4" id="KW-0646">Protease inhibitor</keyword>
<dbReference type="PROSITE" id="PS50234">
    <property type="entry name" value="VWFA"/>
    <property type="match status" value="1"/>
</dbReference>
<dbReference type="Gene3D" id="3.40.50.410">
    <property type="entry name" value="von Willebrand factor, type A domain"/>
    <property type="match status" value="1"/>
</dbReference>
<dbReference type="InterPro" id="IPR002035">
    <property type="entry name" value="VWF_A"/>
</dbReference>
<name>A0AAD7R1X1_9TELE</name>
<dbReference type="GO" id="GO:0005576">
    <property type="term" value="C:extracellular region"/>
    <property type="evidence" value="ECO:0007669"/>
    <property type="project" value="UniProtKB-SubCell"/>
</dbReference>
<proteinExistence type="inferred from homology"/>
<organism evidence="10 11">
    <name type="scientific">Aldrovandia affinis</name>
    <dbReference type="NCBI Taxonomy" id="143900"/>
    <lineage>
        <taxon>Eukaryota</taxon>
        <taxon>Metazoa</taxon>
        <taxon>Chordata</taxon>
        <taxon>Craniata</taxon>
        <taxon>Vertebrata</taxon>
        <taxon>Euteleostomi</taxon>
        <taxon>Actinopterygii</taxon>
        <taxon>Neopterygii</taxon>
        <taxon>Teleostei</taxon>
        <taxon>Notacanthiformes</taxon>
        <taxon>Halosauridae</taxon>
        <taxon>Aldrovandia</taxon>
    </lineage>
</organism>
<evidence type="ECO:0000256" key="3">
    <source>
        <dbReference type="ARBA" id="ARBA00022525"/>
    </source>
</evidence>
<evidence type="ECO:0000259" key="9">
    <source>
        <dbReference type="PROSITE" id="PS50234"/>
    </source>
</evidence>
<evidence type="ECO:0000256" key="8">
    <source>
        <dbReference type="SAM" id="MobiDB-lite"/>
    </source>
</evidence>
<comment type="similarity">
    <text evidence="2">Belongs to the ITIH family.</text>
</comment>
<gene>
    <name evidence="10" type="ORF">AAFF_G00073680</name>
</gene>
<keyword evidence="3" id="KW-0964">Secreted</keyword>
<keyword evidence="11" id="KW-1185">Reference proteome</keyword>
<dbReference type="FunFam" id="3.40.50.410:FF:000013">
    <property type="entry name" value="inter-alpha-trypsin inhibitor heavy chain H2"/>
    <property type="match status" value="1"/>
</dbReference>
<evidence type="ECO:0000256" key="5">
    <source>
        <dbReference type="ARBA" id="ARBA00022729"/>
    </source>
</evidence>
<keyword evidence="5" id="KW-0732">Signal</keyword>
<dbReference type="SMART" id="SM00327">
    <property type="entry name" value="VWA"/>
    <property type="match status" value="1"/>
</dbReference>
<keyword evidence="6" id="KW-0722">Serine protease inhibitor</keyword>
<evidence type="ECO:0000256" key="1">
    <source>
        <dbReference type="ARBA" id="ARBA00004613"/>
    </source>
</evidence>
<comment type="caution">
    <text evidence="10">The sequence shown here is derived from an EMBL/GenBank/DDBJ whole genome shotgun (WGS) entry which is preliminary data.</text>
</comment>
<evidence type="ECO:0000256" key="2">
    <source>
        <dbReference type="ARBA" id="ARBA00010158"/>
    </source>
</evidence>
<protein>
    <recommendedName>
        <fullName evidence="9">VWFA domain-containing protein</fullName>
    </recommendedName>
</protein>
<dbReference type="AlphaFoldDB" id="A0AAD7R1X1"/>
<feature type="domain" description="VWFA" evidence="9">
    <location>
        <begin position="298"/>
        <end position="481"/>
    </location>
</feature>
<evidence type="ECO:0000313" key="11">
    <source>
        <dbReference type="Proteomes" id="UP001221898"/>
    </source>
</evidence>
<sequence length="731" mass="79911">MDPADTISFHKALEVRGALLGQQSLALQELRKATHSLLAFVDRQFFGHWFRLPEGLSLPGVAGLPEGPTHPAATGLPEGSTPPAATGLPEGSTPPAAAGLPEGPTRPAATGLPEGSTPPAAAGLPEGPTRPAAAGLPEGWGAQASGRKMEKFSMSVNIAAQSGVTFILTHEELLTRKHGNYELMTRVKPKQLIQTFEIVVDIYEPQGIAFLDAHGTFISNELLLLLEKTVTDTKAHVSFSPTLDQQRTCPDCDGTLIDGDFFIKYDVNREKGIGSIQIVNGYFVHFFAPTDLTNVPKNVLFVIDISGSMYGTKIQQTREALLTILDDIHPDDYFGIVLFDDTIVRMKPSLSKATEQNVKEAKDYVRKIIAVGSTDINGGVLEAVKMIEQDTAEKKLPERSVSMVILLTDGQPNSGESRLDKIQENVQKAMGGNMTLFCLGFGYDVDYNFLDVMAKQNNGLARRIYTDSDAALQLHGFYSEVASPLLAEVNMHYPETAVNSLTNHHFKQLFNGSEIVVAGRLSDNDLDNFLVEVSAQGMEEDLSFKGQAHTLDWNVVFPDAGYIFGDFTERLWAYLTIQQLLSKKDSSPEHEKANISARALELSLQYSFVTPLTSMVATKPQSDEAPGDTLIADKLTEDERQHSSSRYYAPPVTSYHYHPVTSVDGDPHFIIDVPERNDSLCFNIDEAPGTIFNLVRDPLSASLPGAMSLSVVTLMILQSLLMTQANLWRSI</sequence>
<dbReference type="SUPFAM" id="SSF53300">
    <property type="entry name" value="vWA-like"/>
    <property type="match status" value="1"/>
</dbReference>
<dbReference type="InterPro" id="IPR050934">
    <property type="entry name" value="ITIH"/>
</dbReference>
<evidence type="ECO:0000313" key="10">
    <source>
        <dbReference type="EMBL" id="KAJ8355293.1"/>
    </source>
</evidence>
<evidence type="ECO:0000256" key="6">
    <source>
        <dbReference type="ARBA" id="ARBA00022900"/>
    </source>
</evidence>
<accession>A0AAD7R1X1</accession>
<dbReference type="EMBL" id="JAINUG010001444">
    <property type="protein sequence ID" value="KAJ8355293.1"/>
    <property type="molecule type" value="Genomic_DNA"/>
</dbReference>
<dbReference type="GO" id="GO:0004867">
    <property type="term" value="F:serine-type endopeptidase inhibitor activity"/>
    <property type="evidence" value="ECO:0007669"/>
    <property type="project" value="UniProtKB-KW"/>
</dbReference>
<feature type="region of interest" description="Disordered" evidence="8">
    <location>
        <begin position="62"/>
        <end position="141"/>
    </location>
</feature>
<comment type="subcellular location">
    <subcellularLocation>
        <location evidence="1">Secreted</location>
    </subcellularLocation>
</comment>
<dbReference type="InterPro" id="IPR036465">
    <property type="entry name" value="vWFA_dom_sf"/>
</dbReference>
<keyword evidence="7" id="KW-0325">Glycoprotein</keyword>
<dbReference type="Pfam" id="PF00092">
    <property type="entry name" value="VWA"/>
    <property type="match status" value="1"/>
</dbReference>
<evidence type="ECO:0000256" key="7">
    <source>
        <dbReference type="ARBA" id="ARBA00023180"/>
    </source>
</evidence>
<dbReference type="Proteomes" id="UP001221898">
    <property type="component" value="Unassembled WGS sequence"/>
</dbReference>
<dbReference type="PANTHER" id="PTHR10338:SF115">
    <property type="entry name" value="INTER-ALPHA-TRYPSIN INHIBITOR HEAVY CHAIN H3"/>
    <property type="match status" value="1"/>
</dbReference>
<evidence type="ECO:0000256" key="4">
    <source>
        <dbReference type="ARBA" id="ARBA00022690"/>
    </source>
</evidence>